<dbReference type="EMBL" id="BRXZ01001998">
    <property type="protein sequence ID" value="GMH51859.1"/>
    <property type="molecule type" value="Genomic_DNA"/>
</dbReference>
<comment type="caution">
    <text evidence="3">The sequence shown here is derived from an EMBL/GenBank/DDBJ whole genome shotgun (WGS) entry which is preliminary data.</text>
</comment>
<feature type="region of interest" description="Disordered" evidence="1">
    <location>
        <begin position="237"/>
        <end position="330"/>
    </location>
</feature>
<keyword evidence="4" id="KW-1185">Reference proteome</keyword>
<feature type="compositionally biased region" description="Acidic residues" evidence="1">
    <location>
        <begin position="283"/>
        <end position="298"/>
    </location>
</feature>
<sequence>MSANAAVGGSRLLAGVFAGVAATSAVMGSAAGPWLAGQASGSGQELQTLTSRLEALAKSVNDISKSRGGSTIVVNGGGQNSYKTTTLVAIALTASTYLFLRFRKWTLADCFGLVSKKALQEGLDIVGHTMENFGQSLKTLVAQVKRVKNKLSGQIDEVDKKLSSKIDRVDDRVKENLELTETVKTELDMIQATTEVIEVRLLDADSRVTYVQRGVQLLCSVVGETLSGGKNNALGNSLKDFAKREPPKVPSARKAMRKGEGGDIGDADGGAGDLSTDHHRLFDDDEFDEIDEGSEDRDSEGMRGVDTDDDDDIRFATGESSIVKNTASWT</sequence>
<feature type="chain" id="PRO_5040825397" description="DUF1664 domain-containing protein" evidence="2">
    <location>
        <begin position="23"/>
        <end position="330"/>
    </location>
</feature>
<dbReference type="PANTHER" id="PTHR46667:SF6">
    <property type="entry name" value="OS01G0185100 PROTEIN"/>
    <property type="match status" value="1"/>
</dbReference>
<organism evidence="3 4">
    <name type="scientific">Triparma retinervis</name>
    <dbReference type="NCBI Taxonomy" id="2557542"/>
    <lineage>
        <taxon>Eukaryota</taxon>
        <taxon>Sar</taxon>
        <taxon>Stramenopiles</taxon>
        <taxon>Ochrophyta</taxon>
        <taxon>Bolidophyceae</taxon>
        <taxon>Parmales</taxon>
        <taxon>Triparmaceae</taxon>
        <taxon>Triparma</taxon>
    </lineage>
</organism>
<dbReference type="AlphaFoldDB" id="A0A9W7DPZ0"/>
<evidence type="ECO:0000313" key="4">
    <source>
        <dbReference type="Proteomes" id="UP001165082"/>
    </source>
</evidence>
<proteinExistence type="predicted"/>
<evidence type="ECO:0000256" key="1">
    <source>
        <dbReference type="SAM" id="MobiDB-lite"/>
    </source>
</evidence>
<dbReference type="PANTHER" id="PTHR46667">
    <property type="entry name" value="OS05G0182700 PROTEIN"/>
    <property type="match status" value="1"/>
</dbReference>
<dbReference type="OrthoDB" id="544175at2759"/>
<feature type="compositionally biased region" description="Gly residues" evidence="1">
    <location>
        <begin position="262"/>
        <end position="272"/>
    </location>
</feature>
<evidence type="ECO:0000256" key="2">
    <source>
        <dbReference type="SAM" id="SignalP"/>
    </source>
</evidence>
<name>A0A9W7DPZ0_9STRA</name>
<evidence type="ECO:0008006" key="5">
    <source>
        <dbReference type="Google" id="ProtNLM"/>
    </source>
</evidence>
<gene>
    <name evidence="3" type="ORF">TrRE_jg5055</name>
</gene>
<keyword evidence="2" id="KW-0732">Signal</keyword>
<protein>
    <recommendedName>
        <fullName evidence="5">DUF1664 domain-containing protein</fullName>
    </recommendedName>
</protein>
<dbReference type="Proteomes" id="UP001165082">
    <property type="component" value="Unassembled WGS sequence"/>
</dbReference>
<feature type="compositionally biased region" description="Polar residues" evidence="1">
    <location>
        <begin position="318"/>
        <end position="330"/>
    </location>
</feature>
<feature type="signal peptide" evidence="2">
    <location>
        <begin position="1"/>
        <end position="22"/>
    </location>
</feature>
<evidence type="ECO:0000313" key="3">
    <source>
        <dbReference type="EMBL" id="GMH51859.1"/>
    </source>
</evidence>
<accession>A0A9W7DPZ0</accession>
<reference evidence="3" key="1">
    <citation type="submission" date="2022-07" db="EMBL/GenBank/DDBJ databases">
        <title>Genome analysis of Parmales, a sister group of diatoms, reveals the evolutionary specialization of diatoms from phago-mixotrophs to photoautotrophs.</title>
        <authorList>
            <person name="Ban H."/>
            <person name="Sato S."/>
            <person name="Yoshikawa S."/>
            <person name="Kazumasa Y."/>
            <person name="Nakamura Y."/>
            <person name="Ichinomiya M."/>
            <person name="Saitoh K."/>
            <person name="Sato N."/>
            <person name="Blanc-Mathieu R."/>
            <person name="Endo H."/>
            <person name="Kuwata A."/>
            <person name="Ogata H."/>
        </authorList>
    </citation>
    <scope>NUCLEOTIDE SEQUENCE</scope>
</reference>